<reference evidence="1 2" key="1">
    <citation type="journal article" date="2021" name="BMC Genomics">
        <title>Datura genome reveals duplications of psychoactive alkaloid biosynthetic genes and high mutation rate following tissue culture.</title>
        <authorList>
            <person name="Rajewski A."/>
            <person name="Carter-House D."/>
            <person name="Stajich J."/>
            <person name="Litt A."/>
        </authorList>
    </citation>
    <scope>NUCLEOTIDE SEQUENCE [LARGE SCALE GENOMIC DNA]</scope>
    <source>
        <strain evidence="1">AR-01</strain>
    </source>
</reference>
<dbReference type="EMBL" id="JACEIK010001270">
    <property type="protein sequence ID" value="MCD7467797.1"/>
    <property type="molecule type" value="Genomic_DNA"/>
</dbReference>
<protein>
    <submittedName>
        <fullName evidence="1">Uncharacterized protein</fullName>
    </submittedName>
</protein>
<evidence type="ECO:0000313" key="2">
    <source>
        <dbReference type="Proteomes" id="UP000823775"/>
    </source>
</evidence>
<organism evidence="1 2">
    <name type="scientific">Datura stramonium</name>
    <name type="common">Jimsonweed</name>
    <name type="synonym">Common thornapple</name>
    <dbReference type="NCBI Taxonomy" id="4076"/>
    <lineage>
        <taxon>Eukaryota</taxon>
        <taxon>Viridiplantae</taxon>
        <taxon>Streptophyta</taxon>
        <taxon>Embryophyta</taxon>
        <taxon>Tracheophyta</taxon>
        <taxon>Spermatophyta</taxon>
        <taxon>Magnoliopsida</taxon>
        <taxon>eudicotyledons</taxon>
        <taxon>Gunneridae</taxon>
        <taxon>Pentapetalae</taxon>
        <taxon>asterids</taxon>
        <taxon>lamiids</taxon>
        <taxon>Solanales</taxon>
        <taxon>Solanaceae</taxon>
        <taxon>Solanoideae</taxon>
        <taxon>Datureae</taxon>
        <taxon>Datura</taxon>
    </lineage>
</organism>
<proteinExistence type="predicted"/>
<dbReference type="Proteomes" id="UP000823775">
    <property type="component" value="Unassembled WGS sequence"/>
</dbReference>
<keyword evidence="2" id="KW-1185">Reference proteome</keyword>
<comment type="caution">
    <text evidence="1">The sequence shown here is derived from an EMBL/GenBank/DDBJ whole genome shotgun (WGS) entry which is preliminary data.</text>
</comment>
<sequence>MSMELVDIYGLTARLHLARLTGGRIYEDGHLQRKTARVLYSSNANLDHPDLLLQEYLVEKCRLRTKNMAFDQKASFSDSFGHPFLVWLKALLVTFLDFSFPIGICNYVLVWIDSMGGLILGEGDLKYIFHRKNGVY</sequence>
<accession>A0ABS8T8Q3</accession>
<name>A0ABS8T8Q3_DATST</name>
<gene>
    <name evidence="1" type="ORF">HAX54_005429</name>
</gene>
<evidence type="ECO:0000313" key="1">
    <source>
        <dbReference type="EMBL" id="MCD7467797.1"/>
    </source>
</evidence>